<accession>A0A1Z3N3X2</accession>
<dbReference type="OrthoDB" id="5290396at2"/>
<feature type="chain" id="PRO_5012102506" evidence="4">
    <location>
        <begin position="22"/>
        <end position="251"/>
    </location>
</feature>
<sequence>MRKWILALCALTMLGCASRSAQEKQKAELHLRLGAAHIESGNYPYALQELLKAQELDPKNPVIQNNLGQVYFYRDRFDLAEKHLRQALEFEPRYSDARNNLGRVLIEEGRYADAEKEIRTVINDLTYGNPEKAYINLGLVKFNQKEYGAARTAFGKVMDTQTDDCVANTYYGRTFFEEKDYGRAAEALDRAIGFCQKILFDEPHYYSALSYYRLGEKSKSVARFEELIKYYPTGKYRDKAKGMLSLIRKGH</sequence>
<feature type="repeat" description="TPR" evidence="3">
    <location>
        <begin position="61"/>
        <end position="94"/>
    </location>
</feature>
<dbReference type="PROSITE" id="PS50005">
    <property type="entry name" value="TPR"/>
    <property type="match status" value="3"/>
</dbReference>
<dbReference type="RefSeq" id="WP_088563826.1">
    <property type="nucleotide sequence ID" value="NZ_CP020946.1"/>
</dbReference>
<dbReference type="Pfam" id="PF13432">
    <property type="entry name" value="TPR_16"/>
    <property type="match status" value="1"/>
</dbReference>
<evidence type="ECO:0000256" key="1">
    <source>
        <dbReference type="ARBA" id="ARBA00022737"/>
    </source>
</evidence>
<evidence type="ECO:0000256" key="2">
    <source>
        <dbReference type="ARBA" id="ARBA00022803"/>
    </source>
</evidence>
<dbReference type="InterPro" id="IPR051012">
    <property type="entry name" value="CellSynth/LPSAsmb/PSIAsmb"/>
</dbReference>
<dbReference type="PANTHER" id="PTHR45586">
    <property type="entry name" value="TPR REPEAT-CONTAINING PROTEIN PA4667"/>
    <property type="match status" value="1"/>
</dbReference>
<evidence type="ECO:0000256" key="3">
    <source>
        <dbReference type="PROSITE-ProRule" id="PRU00339"/>
    </source>
</evidence>
<evidence type="ECO:0000256" key="4">
    <source>
        <dbReference type="SAM" id="SignalP"/>
    </source>
</evidence>
<keyword evidence="1" id="KW-0677">Repeat</keyword>
<evidence type="ECO:0000313" key="6">
    <source>
        <dbReference type="Proteomes" id="UP000197003"/>
    </source>
</evidence>
<dbReference type="AlphaFoldDB" id="A0A1Z3N3X2"/>
<dbReference type="Proteomes" id="UP000197003">
    <property type="component" value="Chromosome"/>
</dbReference>
<keyword evidence="2 3" id="KW-0802">TPR repeat</keyword>
<gene>
    <name evidence="5" type="ORF">B9G79_00560</name>
</gene>
<keyword evidence="4" id="KW-0732">Signal</keyword>
<feature type="repeat" description="TPR" evidence="3">
    <location>
        <begin position="27"/>
        <end position="60"/>
    </location>
</feature>
<feature type="signal peptide" evidence="4">
    <location>
        <begin position="1"/>
        <end position="21"/>
    </location>
</feature>
<reference evidence="5 6" key="1">
    <citation type="submission" date="2017-04" db="EMBL/GenBank/DDBJ databases">
        <title>Whole genome sequence of Bdellovibrio bacteriovorus strain SSB218315.</title>
        <authorList>
            <person name="Oyedara O."/>
            <person name="Rodriguez-Perez M.A."/>
        </authorList>
    </citation>
    <scope>NUCLEOTIDE SEQUENCE [LARGE SCALE GENOMIC DNA]</scope>
    <source>
        <strain evidence="5 6">SSB218315</strain>
    </source>
</reference>
<evidence type="ECO:0000313" key="5">
    <source>
        <dbReference type="EMBL" id="ASD62159.1"/>
    </source>
</evidence>
<dbReference type="SMART" id="SM00028">
    <property type="entry name" value="TPR"/>
    <property type="match status" value="5"/>
</dbReference>
<dbReference type="InterPro" id="IPR011990">
    <property type="entry name" value="TPR-like_helical_dom_sf"/>
</dbReference>
<dbReference type="PANTHER" id="PTHR45586:SF1">
    <property type="entry name" value="LIPOPOLYSACCHARIDE ASSEMBLY PROTEIN B"/>
    <property type="match status" value="1"/>
</dbReference>
<name>A0A1Z3N3X2_BDEBC</name>
<organism evidence="5 6">
    <name type="scientific">Bdellovibrio bacteriovorus</name>
    <dbReference type="NCBI Taxonomy" id="959"/>
    <lineage>
        <taxon>Bacteria</taxon>
        <taxon>Pseudomonadati</taxon>
        <taxon>Bdellovibrionota</taxon>
        <taxon>Bdellovibrionia</taxon>
        <taxon>Bdellovibrionales</taxon>
        <taxon>Pseudobdellovibrionaceae</taxon>
        <taxon>Bdellovibrio</taxon>
    </lineage>
</organism>
<protein>
    <submittedName>
        <fullName evidence="5">Uncharacterized protein</fullName>
    </submittedName>
</protein>
<feature type="repeat" description="TPR" evidence="3">
    <location>
        <begin position="131"/>
        <end position="164"/>
    </location>
</feature>
<dbReference type="InterPro" id="IPR019734">
    <property type="entry name" value="TPR_rpt"/>
</dbReference>
<dbReference type="EMBL" id="CP020946">
    <property type="protein sequence ID" value="ASD62159.1"/>
    <property type="molecule type" value="Genomic_DNA"/>
</dbReference>
<dbReference type="Pfam" id="PF07719">
    <property type="entry name" value="TPR_2"/>
    <property type="match status" value="1"/>
</dbReference>
<dbReference type="SUPFAM" id="SSF48452">
    <property type="entry name" value="TPR-like"/>
    <property type="match status" value="1"/>
</dbReference>
<dbReference type="Gene3D" id="1.25.40.10">
    <property type="entry name" value="Tetratricopeptide repeat domain"/>
    <property type="match status" value="2"/>
</dbReference>
<dbReference type="InterPro" id="IPR013105">
    <property type="entry name" value="TPR_2"/>
</dbReference>
<dbReference type="PROSITE" id="PS51257">
    <property type="entry name" value="PROKAR_LIPOPROTEIN"/>
    <property type="match status" value="1"/>
</dbReference>
<proteinExistence type="predicted"/>
<dbReference type="Pfam" id="PF13174">
    <property type="entry name" value="TPR_6"/>
    <property type="match status" value="1"/>
</dbReference>